<dbReference type="Pfam" id="PF02602">
    <property type="entry name" value="HEM4"/>
    <property type="match status" value="1"/>
</dbReference>
<proteinExistence type="predicted"/>
<organism evidence="3 4">
    <name type="scientific">Nitrospira japonica</name>
    <dbReference type="NCBI Taxonomy" id="1325564"/>
    <lineage>
        <taxon>Bacteria</taxon>
        <taxon>Pseudomonadati</taxon>
        <taxon>Nitrospirota</taxon>
        <taxon>Nitrospiria</taxon>
        <taxon>Nitrospirales</taxon>
        <taxon>Nitrospiraceae</taxon>
        <taxon>Nitrospira</taxon>
    </lineage>
</organism>
<dbReference type="EMBL" id="LT828648">
    <property type="protein sequence ID" value="SLM46981.1"/>
    <property type="molecule type" value="Genomic_DNA"/>
</dbReference>
<dbReference type="CDD" id="cd06578">
    <property type="entry name" value="HemD"/>
    <property type="match status" value="1"/>
</dbReference>
<dbReference type="SUPFAM" id="SSF158446">
    <property type="entry name" value="IVS-encoded protein-like"/>
    <property type="match status" value="1"/>
</dbReference>
<keyword evidence="3" id="KW-0456">Lyase</keyword>
<dbReference type="AlphaFoldDB" id="A0A1W1I1X5"/>
<dbReference type="Gene3D" id="3.40.50.10090">
    <property type="match status" value="2"/>
</dbReference>
<dbReference type="EC" id="4.2.1.75" evidence="3"/>
<dbReference type="PANTHER" id="PTHR40082">
    <property type="entry name" value="BLR5956 PROTEIN"/>
    <property type="match status" value="1"/>
</dbReference>
<feature type="region of interest" description="Disordered" evidence="1">
    <location>
        <begin position="119"/>
        <end position="150"/>
    </location>
</feature>
<name>A0A1W1I1X5_9BACT</name>
<accession>A0A1W1I1X5</accession>
<dbReference type="InterPro" id="IPR036583">
    <property type="entry name" value="23S_rRNA_IVS_sf"/>
</dbReference>
<evidence type="ECO:0000313" key="4">
    <source>
        <dbReference type="Proteomes" id="UP000192042"/>
    </source>
</evidence>
<reference evidence="3 4" key="1">
    <citation type="submission" date="2017-03" db="EMBL/GenBank/DDBJ databases">
        <authorList>
            <person name="Afonso C.L."/>
            <person name="Miller P.J."/>
            <person name="Scott M.A."/>
            <person name="Spackman E."/>
            <person name="Goraichik I."/>
            <person name="Dimitrov K.M."/>
            <person name="Suarez D.L."/>
            <person name="Swayne D.E."/>
        </authorList>
    </citation>
    <scope>NUCLEOTIDE SEQUENCE [LARGE SCALE GENOMIC DNA]</scope>
    <source>
        <strain evidence="3">Genome sequencing of Nitrospira japonica strain NJ11</strain>
    </source>
</reference>
<dbReference type="OrthoDB" id="213853at2"/>
<dbReference type="GO" id="GO:0004852">
    <property type="term" value="F:uroporphyrinogen-III synthase activity"/>
    <property type="evidence" value="ECO:0007669"/>
    <property type="project" value="UniProtKB-EC"/>
</dbReference>
<dbReference type="InterPro" id="IPR039793">
    <property type="entry name" value="UROS/Hem4"/>
</dbReference>
<dbReference type="KEGG" id="nja:NSJP_0809"/>
<dbReference type="InterPro" id="IPR003754">
    <property type="entry name" value="4pyrrol_synth_uPrphyn_synth"/>
</dbReference>
<dbReference type="GO" id="GO:0006780">
    <property type="term" value="P:uroporphyrinogen III biosynthetic process"/>
    <property type="evidence" value="ECO:0007669"/>
    <property type="project" value="InterPro"/>
</dbReference>
<dbReference type="InterPro" id="IPR036108">
    <property type="entry name" value="4pyrrol_syn_uPrphyn_synt_sf"/>
</dbReference>
<sequence>MTRSDQAERLRTKSRQLAVGVLKLLGALPRTPDILALEPSIVKAVTSLAAGCRALVRSASQTEEAVGRLDATNEADDCLFWLDLLVATAPEHEAAIRPWLEELADLTALLSTDVKLEETFSVEPSPDRQSASDPVEHGTQEGEATGRPLRMLSFESRMAKDMARLIEHAGGTPLVAPALREISIPLQENGAVFRFGVKLMLHQIDIVILLTGVGTRALLETLQIRYPLAQLIEALKHTMIVTRGPKPLAALKHVGLEANLTVPEPNTWQDVVATLDYYRPVQGLRVAVQEYGVSNPDLINDLKTRGAEVFVVPLYRWAMPIDTTPMTGAIEDVLRGAIDVLLVTNAAQIDHVMQLVERDGKTEAFRIACRRLVIASIGPTASERLRHYDLPVDMEPSHPKMGILVKEAAALAPTLLQRKRCA</sequence>
<keyword evidence="4" id="KW-1185">Reference proteome</keyword>
<dbReference type="Proteomes" id="UP000192042">
    <property type="component" value="Chromosome I"/>
</dbReference>
<evidence type="ECO:0000256" key="1">
    <source>
        <dbReference type="SAM" id="MobiDB-lite"/>
    </source>
</evidence>
<protein>
    <submittedName>
        <fullName evidence="3">Putative Uroporphyrinogen III synthase HemD (Modular protein)</fullName>
        <ecNumber evidence="3">4.2.1.75</ecNumber>
    </submittedName>
</protein>
<dbReference type="PANTHER" id="PTHR40082:SF1">
    <property type="entry name" value="BLR5956 PROTEIN"/>
    <property type="match status" value="1"/>
</dbReference>
<dbReference type="STRING" id="1325564.NSJP_0809"/>
<feature type="domain" description="Tetrapyrrole biosynthesis uroporphyrinogen III synthase" evidence="2">
    <location>
        <begin position="161"/>
        <end position="405"/>
    </location>
</feature>
<gene>
    <name evidence="3" type="ORF">NSJP_0809</name>
</gene>
<dbReference type="RefSeq" id="WP_080885584.1">
    <property type="nucleotide sequence ID" value="NZ_LT828648.1"/>
</dbReference>
<evidence type="ECO:0000313" key="3">
    <source>
        <dbReference type="EMBL" id="SLM46981.1"/>
    </source>
</evidence>
<dbReference type="SUPFAM" id="SSF69618">
    <property type="entry name" value="HemD-like"/>
    <property type="match status" value="1"/>
</dbReference>
<evidence type="ECO:0000259" key="2">
    <source>
        <dbReference type="Pfam" id="PF02602"/>
    </source>
</evidence>